<keyword evidence="1" id="KW-1133">Transmembrane helix</keyword>
<dbReference type="RefSeq" id="WP_346755469.1">
    <property type="nucleotide sequence ID" value="NZ_JAUJEA010000019.1"/>
</dbReference>
<evidence type="ECO:0000313" key="2">
    <source>
        <dbReference type="EMBL" id="MDN5205447.1"/>
    </source>
</evidence>
<name>A0ABT8KXB7_9BACT</name>
<comment type="caution">
    <text evidence="2">The sequence shown here is derived from an EMBL/GenBank/DDBJ whole genome shotgun (WGS) entry which is preliminary data.</text>
</comment>
<keyword evidence="3" id="KW-1185">Reference proteome</keyword>
<evidence type="ECO:0000256" key="1">
    <source>
        <dbReference type="SAM" id="Phobius"/>
    </source>
</evidence>
<dbReference type="Proteomes" id="UP001172082">
    <property type="component" value="Unassembled WGS sequence"/>
</dbReference>
<keyword evidence="1" id="KW-0812">Transmembrane</keyword>
<proteinExistence type="predicted"/>
<protein>
    <submittedName>
        <fullName evidence="2">Uncharacterized protein</fullName>
    </submittedName>
</protein>
<dbReference type="EMBL" id="JAUJEA010000019">
    <property type="protein sequence ID" value="MDN5205447.1"/>
    <property type="molecule type" value="Genomic_DNA"/>
</dbReference>
<gene>
    <name evidence="2" type="ORF">QQ008_28955</name>
</gene>
<accession>A0ABT8KXB7</accession>
<feature type="transmembrane region" description="Helical" evidence="1">
    <location>
        <begin position="12"/>
        <end position="42"/>
    </location>
</feature>
<keyword evidence="1" id="KW-0472">Membrane</keyword>
<sequence length="120" mass="13421">MKIYITSAINLFIWILSIIFSGATSWLLLNLSVLIGIVGYIYTWKKIKHILIGSGIGIVKLIITYFIARSWWAFSYASLDTTNSSFDIFKLLAPIFIVVSLIEAIIIMTALKKSGQGENT</sequence>
<reference evidence="2" key="1">
    <citation type="submission" date="2023-06" db="EMBL/GenBank/DDBJ databases">
        <title>Genomic of Parafulvivirga corallium.</title>
        <authorList>
            <person name="Wang G."/>
        </authorList>
    </citation>
    <scope>NUCLEOTIDE SEQUENCE</scope>
    <source>
        <strain evidence="2">BMA10</strain>
    </source>
</reference>
<feature type="transmembrane region" description="Helical" evidence="1">
    <location>
        <begin position="88"/>
        <end position="111"/>
    </location>
</feature>
<organism evidence="2 3">
    <name type="scientific">Splendidivirga corallicola</name>
    <dbReference type="NCBI Taxonomy" id="3051826"/>
    <lineage>
        <taxon>Bacteria</taxon>
        <taxon>Pseudomonadati</taxon>
        <taxon>Bacteroidota</taxon>
        <taxon>Cytophagia</taxon>
        <taxon>Cytophagales</taxon>
        <taxon>Splendidivirgaceae</taxon>
        <taxon>Splendidivirga</taxon>
    </lineage>
</organism>
<feature type="transmembrane region" description="Helical" evidence="1">
    <location>
        <begin position="49"/>
        <end position="68"/>
    </location>
</feature>
<evidence type="ECO:0000313" key="3">
    <source>
        <dbReference type="Proteomes" id="UP001172082"/>
    </source>
</evidence>